<keyword evidence="2" id="KW-1185">Reference proteome</keyword>
<dbReference type="AlphaFoldDB" id="A0A0M9XBD8"/>
<evidence type="ECO:0000313" key="1">
    <source>
        <dbReference type="EMBL" id="KOT46773.1"/>
    </source>
</evidence>
<proteinExistence type="predicted"/>
<gene>
    <name evidence="1" type="ORF">ADK41_00830</name>
</gene>
<name>A0A0M9XBD8_9ACTN</name>
<dbReference type="Proteomes" id="UP000037773">
    <property type="component" value="Unassembled WGS sequence"/>
</dbReference>
<protein>
    <submittedName>
        <fullName evidence="1">Uncharacterized protein</fullName>
    </submittedName>
</protein>
<accession>A0A0M9XBD8</accession>
<evidence type="ECO:0000313" key="2">
    <source>
        <dbReference type="Proteomes" id="UP000037773"/>
    </source>
</evidence>
<dbReference type="EMBL" id="LGCN01000001">
    <property type="protein sequence ID" value="KOT46773.1"/>
    <property type="molecule type" value="Genomic_DNA"/>
</dbReference>
<organism evidence="1 2">
    <name type="scientific">Streptomyces caelestis</name>
    <dbReference type="NCBI Taxonomy" id="36816"/>
    <lineage>
        <taxon>Bacteria</taxon>
        <taxon>Bacillati</taxon>
        <taxon>Actinomycetota</taxon>
        <taxon>Actinomycetes</taxon>
        <taxon>Kitasatosporales</taxon>
        <taxon>Streptomycetaceae</taxon>
        <taxon>Streptomyces</taxon>
    </lineage>
</organism>
<sequence length="120" mass="12995">MSAASAAVQVQGADVRRIVVQPRIRLSCSVRTHISLWRRVQLLASSWTCRPQLRQFGSWLAFIQSERAWIIAVRPVWSAGVAGRIESMGSAPVCSSMSGRQSGGPVGTLDVYCLVGTPVL</sequence>
<comment type="caution">
    <text evidence="1">The sequence shown here is derived from an EMBL/GenBank/DDBJ whole genome shotgun (WGS) entry which is preliminary data.</text>
</comment>
<reference evidence="1 2" key="1">
    <citation type="submission" date="2015-07" db="EMBL/GenBank/DDBJ databases">
        <authorList>
            <person name="Noorani M."/>
        </authorList>
    </citation>
    <scope>NUCLEOTIDE SEQUENCE [LARGE SCALE GENOMIC DNA]</scope>
    <source>
        <strain evidence="1 2">NRRL B-24567</strain>
    </source>
</reference>